<dbReference type="GeneID" id="11501544"/>
<evidence type="ECO:0000313" key="2">
    <source>
        <dbReference type="EMBL" id="CCE94222.1"/>
    </source>
</evidence>
<evidence type="ECO:0000313" key="3">
    <source>
        <dbReference type="Proteomes" id="UP000005627"/>
    </source>
</evidence>
<dbReference type="AlphaFoldDB" id="G9A028"/>
<proteinExistence type="predicted"/>
<dbReference type="eggNOG" id="ENOG502S7IW">
    <property type="taxonomic scope" value="Eukaryota"/>
</dbReference>
<feature type="region of interest" description="Disordered" evidence="1">
    <location>
        <begin position="251"/>
        <end position="270"/>
    </location>
</feature>
<gene>
    <name evidence="2" type="primary">TDEL0H03630</name>
    <name evidence="2" type="ORF">TDEL_0H03630</name>
</gene>
<dbReference type="STRING" id="1076872.G9A028"/>
<reference evidence="2 3" key="1">
    <citation type="journal article" date="2011" name="Proc. Natl. Acad. Sci. U.S.A.">
        <title>Evolutionary erosion of yeast sex chromosomes by mating-type switching accidents.</title>
        <authorList>
            <person name="Gordon J.L."/>
            <person name="Armisen D."/>
            <person name="Proux-Wera E."/>
            <person name="Oheigeartaigh S.S."/>
            <person name="Byrne K.P."/>
            <person name="Wolfe K.H."/>
        </authorList>
    </citation>
    <scope>NUCLEOTIDE SEQUENCE [LARGE SCALE GENOMIC DNA]</scope>
    <source>
        <strain evidence="3">ATCC 10662 / CBS 1146 / NBRC 0425 / NCYC 2629 / NRRL Y-866</strain>
    </source>
</reference>
<evidence type="ECO:0000256" key="1">
    <source>
        <dbReference type="SAM" id="MobiDB-lite"/>
    </source>
</evidence>
<dbReference type="Proteomes" id="UP000005627">
    <property type="component" value="Chromosome 8"/>
</dbReference>
<name>G9A028_TORDE</name>
<dbReference type="KEGG" id="tdl:TDEL_0H03630"/>
<feature type="compositionally biased region" description="Polar residues" evidence="1">
    <location>
        <begin position="260"/>
        <end position="270"/>
    </location>
</feature>
<protein>
    <submittedName>
        <fullName evidence="2">Uncharacterized protein</fullName>
    </submittedName>
</protein>
<keyword evidence="3" id="KW-1185">Reference proteome</keyword>
<dbReference type="EMBL" id="HE616749">
    <property type="protein sequence ID" value="CCE94222.1"/>
    <property type="molecule type" value="Genomic_DNA"/>
</dbReference>
<dbReference type="OrthoDB" id="4062769at2759"/>
<dbReference type="HOGENOM" id="CLU_057737_0_0_1"/>
<accession>G9A028</accession>
<sequence>MSETKLDGGNGLPDGGASTVTTLEELLNDESFNYSASSIAFDEDTKYHECLTMFIAGDPERCLQKMYEYGLLSKESIQNNDKVFNLFQEACYAIGNFNRFGFRLQDVILENFTGDPQVLQCHLMNCTLASEISILNRYYRCSAKALLMEKPINEEKATGLEIQTRRTIARIGSRVRVPDEALEFQQLIGTYIFTIQIKLLQKTPSFSLYKKLCDRIPNLSDQLKKWPSTYKEKTIEGQILSQLEHMYSKAKKQHQRRRTNSAAISESVKPSTQVTAKKDKLQRPVNWLSLWHKYFSRMNLSRQNLLFLLIFLLISLQITKKLVKFPIFFTQFSRKILIQLKSILSLLSSV</sequence>
<dbReference type="RefSeq" id="XP_003683433.1">
    <property type="nucleotide sequence ID" value="XM_003683385.1"/>
</dbReference>
<organism evidence="2 3">
    <name type="scientific">Torulaspora delbrueckii</name>
    <name type="common">Yeast</name>
    <name type="synonym">Candida colliculosa</name>
    <dbReference type="NCBI Taxonomy" id="4950"/>
    <lineage>
        <taxon>Eukaryota</taxon>
        <taxon>Fungi</taxon>
        <taxon>Dikarya</taxon>
        <taxon>Ascomycota</taxon>
        <taxon>Saccharomycotina</taxon>
        <taxon>Saccharomycetes</taxon>
        <taxon>Saccharomycetales</taxon>
        <taxon>Saccharomycetaceae</taxon>
        <taxon>Torulaspora</taxon>
    </lineage>
</organism>
<dbReference type="InParanoid" id="G9A028"/>
<dbReference type="FunCoup" id="G9A028">
    <property type="interactions" value="48"/>
</dbReference>